<dbReference type="Pfam" id="PF19295">
    <property type="entry name" value="SufBD_N"/>
    <property type="match status" value="1"/>
</dbReference>
<dbReference type="Proteomes" id="UP000076577">
    <property type="component" value="Unassembled WGS sequence"/>
</dbReference>
<dbReference type="InterPro" id="IPR055346">
    <property type="entry name" value="Fe-S_cluster_assembly_SufBD"/>
</dbReference>
<dbReference type="PATRIC" id="fig|989403.3.peg.3335"/>
<dbReference type="STRING" id="989403.SAMN05421798_10835"/>
<keyword evidence="5" id="KW-1185">Reference proteome</keyword>
<reference evidence="4 5" key="1">
    <citation type="journal article" date="2016" name="Front. Microbiol.">
        <title>Comparative Genomic Analysis Reveals a Diverse Repertoire of Genes Involved in Prokaryote-Eukaryote Interactions within the Pseudovibrio Genus.</title>
        <authorList>
            <person name="Romano S."/>
            <person name="Fernandez-Guerra A."/>
            <person name="Reen F.J."/>
            <person name="Glockner F.O."/>
            <person name="Crowley S.P."/>
            <person name="O'Sullivan O."/>
            <person name="Cotter P.D."/>
            <person name="Adams C."/>
            <person name="Dobson A.D."/>
            <person name="O'Gara F."/>
        </authorList>
    </citation>
    <scope>NUCLEOTIDE SEQUENCE [LARGE SCALE GENOMIC DNA]</scope>
    <source>
        <strain evidence="4 5">Ad2</strain>
    </source>
</reference>
<evidence type="ECO:0000259" key="3">
    <source>
        <dbReference type="Pfam" id="PF19295"/>
    </source>
</evidence>
<name>A0A165XCT1_9HYPH</name>
<sequence>MNAPAKIQETKAEQSLDAQFNALIAEKTQTNANQRKQAWDAFKAKGIPHRRVEEWHYTDLRTKMRDAFALAPTCVPKADVLQGAGGLESYRIAIVNGRFAPELSSNQELDGLTVTATDGVVSSELASKDAMISLNQALVQGGISIEVAANAKIEKPIEIVRYTDGADVSSYASTCVEIGAGANVLFIESFEGENGADYQSNAFTEIKVGDEADVHWLKLQVESQKAQHIETLGIELGAKVNFQHFIYNEGSSLSRAQLFVELKGEGTHAGLRGISLLQDQQHADITLYVNHAVPECESREYYRTVVDDKARAVFQGKIIVEPAAQKTDGQMMIKSLLLSDAAEINAKPELEIFADDVQCAHGSTTGDIDEDLLFYLTARGIPEAQARKILILAFLSEAVEEFEEERCVELLEAMTRKWLHADEMVSE</sequence>
<evidence type="ECO:0000313" key="4">
    <source>
        <dbReference type="EMBL" id="KZL17579.1"/>
    </source>
</evidence>
<evidence type="ECO:0000313" key="5">
    <source>
        <dbReference type="Proteomes" id="UP000076577"/>
    </source>
</evidence>
<dbReference type="NCBIfam" id="TIGR01981">
    <property type="entry name" value="sufD"/>
    <property type="match status" value="1"/>
</dbReference>
<dbReference type="GO" id="GO:0016226">
    <property type="term" value="P:iron-sulfur cluster assembly"/>
    <property type="evidence" value="ECO:0007669"/>
    <property type="project" value="InterPro"/>
</dbReference>
<dbReference type="InterPro" id="IPR037284">
    <property type="entry name" value="SUF_FeS_clus_asmbl_SufBD_sf"/>
</dbReference>
<comment type="caution">
    <text evidence="4">The sequence shown here is derived from an EMBL/GenBank/DDBJ whole genome shotgun (WGS) entry which is preliminary data.</text>
</comment>
<dbReference type="InterPro" id="IPR045595">
    <property type="entry name" value="SufBD_N"/>
</dbReference>
<evidence type="ECO:0000259" key="2">
    <source>
        <dbReference type="Pfam" id="PF01458"/>
    </source>
</evidence>
<feature type="domain" description="SUF system FeS cluster assembly SufBD N-terminal" evidence="3">
    <location>
        <begin position="21"/>
        <end position="159"/>
    </location>
</feature>
<dbReference type="PANTHER" id="PTHR43575:SF1">
    <property type="entry name" value="PROTEIN ABCI7, CHLOROPLASTIC"/>
    <property type="match status" value="1"/>
</dbReference>
<evidence type="ECO:0000256" key="1">
    <source>
        <dbReference type="ARBA" id="ARBA00043967"/>
    </source>
</evidence>
<gene>
    <name evidence="4" type="primary">sufD</name>
    <name evidence="4" type="ORF">PsAD2_03115</name>
</gene>
<proteinExistence type="inferred from homology"/>
<protein>
    <submittedName>
        <fullName evidence="4">FeS cluster assembly protein SufD</fullName>
    </submittedName>
</protein>
<feature type="domain" description="SUF system FeS cluster assembly SufBD core" evidence="2">
    <location>
        <begin position="164"/>
        <end position="394"/>
    </location>
</feature>
<dbReference type="RefSeq" id="WP_068007729.1">
    <property type="nucleotide sequence ID" value="NZ_FOFM01000008.1"/>
</dbReference>
<comment type="similarity">
    <text evidence="1">Belongs to the iron-sulfur cluster assembly SufBD family.</text>
</comment>
<dbReference type="OrthoDB" id="9768262at2"/>
<dbReference type="InterPro" id="IPR000825">
    <property type="entry name" value="SUF_FeS_clus_asmbl_SufBD_core"/>
</dbReference>
<dbReference type="Pfam" id="PF01458">
    <property type="entry name" value="SUFBD_core"/>
    <property type="match status" value="1"/>
</dbReference>
<dbReference type="SUPFAM" id="SSF101960">
    <property type="entry name" value="Stabilizer of iron transporter SufD"/>
    <property type="match status" value="1"/>
</dbReference>
<dbReference type="EMBL" id="LMCB01000031">
    <property type="protein sequence ID" value="KZL17579.1"/>
    <property type="molecule type" value="Genomic_DNA"/>
</dbReference>
<accession>A0A165XCT1</accession>
<organism evidence="4 5">
    <name type="scientific">Pseudovibrio axinellae</name>
    <dbReference type="NCBI Taxonomy" id="989403"/>
    <lineage>
        <taxon>Bacteria</taxon>
        <taxon>Pseudomonadati</taxon>
        <taxon>Pseudomonadota</taxon>
        <taxon>Alphaproteobacteria</taxon>
        <taxon>Hyphomicrobiales</taxon>
        <taxon>Stappiaceae</taxon>
        <taxon>Pseudovibrio</taxon>
    </lineage>
</organism>
<dbReference type="PANTHER" id="PTHR43575">
    <property type="entry name" value="PROTEIN ABCI7, CHLOROPLASTIC"/>
    <property type="match status" value="1"/>
</dbReference>
<dbReference type="AlphaFoldDB" id="A0A165XCT1"/>
<dbReference type="InterPro" id="IPR011542">
    <property type="entry name" value="SUF_FeS_clus_asmbl_SufD"/>
</dbReference>